<evidence type="ECO:0000313" key="1">
    <source>
        <dbReference type="EMBL" id="DAF85156.1"/>
    </source>
</evidence>
<accession>A0A8S5TSG1</accession>
<protein>
    <recommendedName>
        <fullName evidence="2">DUF551 domain-containing protein</fullName>
    </recommendedName>
</protein>
<proteinExistence type="predicted"/>
<sequence length="111" mass="12702">MKTIKERAKSYARKVWRGGVRDFVGHKKATELDFIAGAQSEREGLTRWNDPNKPPTDEMRVIAKVVLPNGATLVTGAWYAVNEFPTGWSVDLDRTFENLHVLGWRPIYENE</sequence>
<name>A0A8S5TSG1_9CAUD</name>
<dbReference type="EMBL" id="BK015918">
    <property type="protein sequence ID" value="DAF85156.1"/>
    <property type="molecule type" value="Genomic_DNA"/>
</dbReference>
<reference evidence="1" key="1">
    <citation type="journal article" date="2021" name="Proc. Natl. Acad. Sci. U.S.A.">
        <title>A Catalog of Tens of Thousands of Viruses from Human Metagenomes Reveals Hidden Associations with Chronic Diseases.</title>
        <authorList>
            <person name="Tisza M.J."/>
            <person name="Buck C.B."/>
        </authorList>
    </citation>
    <scope>NUCLEOTIDE SEQUENCE</scope>
    <source>
        <strain evidence="1">Ctxdc10</strain>
    </source>
</reference>
<organism evidence="1">
    <name type="scientific">Siphoviridae sp. ctxdc10</name>
    <dbReference type="NCBI Taxonomy" id="2825740"/>
    <lineage>
        <taxon>Viruses</taxon>
        <taxon>Duplodnaviria</taxon>
        <taxon>Heunggongvirae</taxon>
        <taxon>Uroviricota</taxon>
        <taxon>Caudoviricetes</taxon>
    </lineage>
</organism>
<evidence type="ECO:0008006" key="2">
    <source>
        <dbReference type="Google" id="ProtNLM"/>
    </source>
</evidence>